<dbReference type="PANTHER" id="PTHR13768">
    <property type="entry name" value="SOLUBLE NSF ATTACHMENT PROTEIN SNAP"/>
    <property type="match status" value="1"/>
</dbReference>
<dbReference type="FunFam" id="1.25.40.10:FF:000049">
    <property type="entry name" value="Alpha-soluble NSF attachment protein-like"/>
    <property type="match status" value="1"/>
</dbReference>
<evidence type="ECO:0000313" key="9">
    <source>
        <dbReference type="EMBL" id="CAI8041510.1"/>
    </source>
</evidence>
<feature type="compositionally biased region" description="Low complexity" evidence="8">
    <location>
        <begin position="36"/>
        <end position="56"/>
    </location>
</feature>
<comment type="caution">
    <text evidence="9">The sequence shown here is derived from an EMBL/GenBank/DDBJ whole genome shotgun (WGS) entry which is preliminary data.</text>
</comment>
<keyword evidence="5 7" id="KW-0653">Protein transport</keyword>
<dbReference type="EMBL" id="CASHTH010003191">
    <property type="protein sequence ID" value="CAI8041510.1"/>
    <property type="molecule type" value="Genomic_DNA"/>
</dbReference>
<dbReference type="GO" id="GO:0031201">
    <property type="term" value="C:SNARE complex"/>
    <property type="evidence" value="ECO:0007669"/>
    <property type="project" value="TreeGrafter"/>
</dbReference>
<evidence type="ECO:0000256" key="6">
    <source>
        <dbReference type="ARBA" id="ARBA00023136"/>
    </source>
</evidence>
<dbReference type="GO" id="GO:0019905">
    <property type="term" value="F:syntaxin binding"/>
    <property type="evidence" value="ECO:0007669"/>
    <property type="project" value="TreeGrafter"/>
</dbReference>
<organism evidence="9 10">
    <name type="scientific">Geodia barretti</name>
    <name type="common">Barrett's horny sponge</name>
    <dbReference type="NCBI Taxonomy" id="519541"/>
    <lineage>
        <taxon>Eukaryota</taxon>
        <taxon>Metazoa</taxon>
        <taxon>Porifera</taxon>
        <taxon>Demospongiae</taxon>
        <taxon>Heteroscleromorpha</taxon>
        <taxon>Tetractinellida</taxon>
        <taxon>Astrophorina</taxon>
        <taxon>Geodiidae</taxon>
        <taxon>Geodia</taxon>
    </lineage>
</organism>
<dbReference type="SUPFAM" id="SSF48452">
    <property type="entry name" value="TPR-like"/>
    <property type="match status" value="1"/>
</dbReference>
<evidence type="ECO:0000256" key="7">
    <source>
        <dbReference type="RuleBase" id="RU367013"/>
    </source>
</evidence>
<protein>
    <submittedName>
        <fullName evidence="9">Beta-soluble NSF attachment protein</fullName>
    </submittedName>
</protein>
<dbReference type="InterPro" id="IPR000744">
    <property type="entry name" value="NSF_attach"/>
</dbReference>
<evidence type="ECO:0000256" key="1">
    <source>
        <dbReference type="ARBA" id="ARBA00004170"/>
    </source>
</evidence>
<dbReference type="GO" id="GO:0005483">
    <property type="term" value="F:soluble NSF attachment protein activity"/>
    <property type="evidence" value="ECO:0007669"/>
    <property type="project" value="TreeGrafter"/>
</dbReference>
<dbReference type="Pfam" id="PF14938">
    <property type="entry name" value="SNAP"/>
    <property type="match status" value="1"/>
</dbReference>
<reference evidence="9" key="1">
    <citation type="submission" date="2023-03" db="EMBL/GenBank/DDBJ databases">
        <authorList>
            <person name="Steffen K."/>
            <person name="Cardenas P."/>
        </authorList>
    </citation>
    <scope>NUCLEOTIDE SEQUENCE</scope>
</reference>
<evidence type="ECO:0000256" key="8">
    <source>
        <dbReference type="SAM" id="MobiDB-lite"/>
    </source>
</evidence>
<comment type="function">
    <text evidence="7">Required for vesicular transport between the endoplasmic reticulum and the Golgi apparatus.</text>
</comment>
<keyword evidence="6 7" id="KW-0472">Membrane</keyword>
<keyword evidence="3 7" id="KW-0813">Transport</keyword>
<comment type="subcellular location">
    <subcellularLocation>
        <location evidence="1 7">Membrane</location>
        <topology evidence="1 7">Peripheral membrane protein</topology>
    </subcellularLocation>
</comment>
<dbReference type="PRINTS" id="PR00448">
    <property type="entry name" value="NSFATTACHMNT"/>
</dbReference>
<proteinExistence type="inferred from homology"/>
<dbReference type="GO" id="GO:0006886">
    <property type="term" value="P:intracellular protein transport"/>
    <property type="evidence" value="ECO:0007669"/>
    <property type="project" value="UniProtKB-UniRule"/>
</dbReference>
<sequence>MAEPQIPEGGSPAAEEPSPDGPAASEPNSTDKPDSPTTTEAAPTAPKQPTAAAKPAGPETPQEKKAREYIAQAEKKMKSSQTFLGGLFGGAAKMEDAADLYVRAANTYKVAKKWKDAGDAFCLAADVQMKLDVKHEAGSNLVEAGQVYKREDPKRAVECYSQAAEIYTDMGRFTMAARYHSNIAEICESELGDFEQAITHYEQAADYYKGEDSTGSANKCLLKVAHMAAMLQQFDKAAGIFEEVGRNSLENSLLRYSAKDHFFKASICRFCMGVDNVKASIEEYKQVHPGFEGTRELKLIQDLIEVHGEEDPDKFGDIVRDYDSISRIDPWLTAQLLVVKKSINAEPDIN</sequence>
<evidence type="ECO:0000313" key="10">
    <source>
        <dbReference type="Proteomes" id="UP001174909"/>
    </source>
</evidence>
<evidence type="ECO:0000256" key="5">
    <source>
        <dbReference type="ARBA" id="ARBA00022927"/>
    </source>
</evidence>
<feature type="region of interest" description="Disordered" evidence="8">
    <location>
        <begin position="1"/>
        <end position="66"/>
    </location>
</feature>
<evidence type="ECO:0000256" key="4">
    <source>
        <dbReference type="ARBA" id="ARBA00022892"/>
    </source>
</evidence>
<dbReference type="GO" id="GO:0005774">
    <property type="term" value="C:vacuolar membrane"/>
    <property type="evidence" value="ECO:0007669"/>
    <property type="project" value="TreeGrafter"/>
</dbReference>
<name>A0AA35T4A3_GEOBA</name>
<keyword evidence="4 7" id="KW-0931">ER-Golgi transport</keyword>
<dbReference type="Gene3D" id="1.25.40.10">
    <property type="entry name" value="Tetratricopeptide repeat domain"/>
    <property type="match status" value="1"/>
</dbReference>
<evidence type="ECO:0000256" key="3">
    <source>
        <dbReference type="ARBA" id="ARBA00022448"/>
    </source>
</evidence>
<gene>
    <name evidence="9" type="ORF">GBAR_LOCUS23075</name>
</gene>
<accession>A0AA35T4A3</accession>
<comment type="similarity">
    <text evidence="2 7">Belongs to the SNAP family.</text>
</comment>
<evidence type="ECO:0000256" key="2">
    <source>
        <dbReference type="ARBA" id="ARBA00010050"/>
    </source>
</evidence>
<dbReference type="AlphaFoldDB" id="A0AA35T4A3"/>
<dbReference type="CDD" id="cd15832">
    <property type="entry name" value="SNAP"/>
    <property type="match status" value="1"/>
</dbReference>
<dbReference type="PANTHER" id="PTHR13768:SF8">
    <property type="entry name" value="ALPHA-SOLUBLE NSF ATTACHMENT PROTEIN"/>
    <property type="match status" value="1"/>
</dbReference>
<keyword evidence="10" id="KW-1185">Reference proteome</keyword>
<dbReference type="InterPro" id="IPR011990">
    <property type="entry name" value="TPR-like_helical_dom_sf"/>
</dbReference>
<dbReference type="GO" id="GO:0035494">
    <property type="term" value="P:SNARE complex disassembly"/>
    <property type="evidence" value="ECO:0007669"/>
    <property type="project" value="TreeGrafter"/>
</dbReference>
<dbReference type="Proteomes" id="UP001174909">
    <property type="component" value="Unassembled WGS sequence"/>
</dbReference>